<evidence type="ECO:0000256" key="1">
    <source>
        <dbReference type="SAM" id="SignalP"/>
    </source>
</evidence>
<gene>
    <name evidence="2" type="ORF">MM213_12285</name>
</gene>
<sequence>MKKALFLSTCILFCFSVYSSTFAQVDTTKVSFIAYWSVGDVYKYEVSKYKKQWSGDDLIKNDSSKYLAKFEVIDSTETSYKVKWEYENEIFRSAEIPDEVLNKIGYSSITEVIFLTDEYGTYQGIENWEEIRDMIIGVFDVLIPILSEGKDTESIYSALSPMIEMYKTKAGIEDYLLPELNYFHFPLGSEFAIGEVFEYEEFLANMFGNEKIKAKAKVYLDEVDFEDDYCILIQEMELDEKGSKKMVSDYFKLLKLESEELDIAMEEAIMEINDFNVFGYYFYPGVPDYIHVKREVYFELGEEVSSRRDQTIIKLYFDEN</sequence>
<name>A0ABS9VCW1_9BACT</name>
<comment type="caution">
    <text evidence="2">The sequence shown here is derived from an EMBL/GenBank/DDBJ whole genome shotgun (WGS) entry which is preliminary data.</text>
</comment>
<evidence type="ECO:0000313" key="2">
    <source>
        <dbReference type="EMBL" id="MCH7414269.1"/>
    </source>
</evidence>
<dbReference type="EMBL" id="JAKZGO010000009">
    <property type="protein sequence ID" value="MCH7414269.1"/>
    <property type="molecule type" value="Genomic_DNA"/>
</dbReference>
<evidence type="ECO:0000313" key="3">
    <source>
        <dbReference type="Proteomes" id="UP001165430"/>
    </source>
</evidence>
<accession>A0ABS9VCW1</accession>
<feature type="chain" id="PRO_5046662309" description="DUF3298 domain-containing protein" evidence="1">
    <location>
        <begin position="24"/>
        <end position="320"/>
    </location>
</feature>
<feature type="signal peptide" evidence="1">
    <location>
        <begin position="1"/>
        <end position="23"/>
    </location>
</feature>
<dbReference type="RefSeq" id="WP_241412669.1">
    <property type="nucleotide sequence ID" value="NZ_JAKZGO010000009.1"/>
</dbReference>
<reference evidence="2" key="1">
    <citation type="submission" date="2022-03" db="EMBL/GenBank/DDBJ databases">
        <title>De novo assembled genomes of Belliella spp. (Cyclobacteriaceae) strains.</title>
        <authorList>
            <person name="Szabo A."/>
            <person name="Korponai K."/>
            <person name="Felfoldi T."/>
        </authorList>
    </citation>
    <scope>NUCLEOTIDE SEQUENCE</scope>
    <source>
        <strain evidence="2">DSM 111903</strain>
    </source>
</reference>
<protein>
    <recommendedName>
        <fullName evidence="4">DUF3298 domain-containing protein</fullName>
    </recommendedName>
</protein>
<organism evidence="2 3">
    <name type="scientific">Belliella alkalica</name>
    <dbReference type="NCBI Taxonomy" id="1730871"/>
    <lineage>
        <taxon>Bacteria</taxon>
        <taxon>Pseudomonadati</taxon>
        <taxon>Bacteroidota</taxon>
        <taxon>Cytophagia</taxon>
        <taxon>Cytophagales</taxon>
        <taxon>Cyclobacteriaceae</taxon>
        <taxon>Belliella</taxon>
    </lineage>
</organism>
<dbReference type="Proteomes" id="UP001165430">
    <property type="component" value="Unassembled WGS sequence"/>
</dbReference>
<keyword evidence="1" id="KW-0732">Signal</keyword>
<keyword evidence="3" id="KW-1185">Reference proteome</keyword>
<evidence type="ECO:0008006" key="4">
    <source>
        <dbReference type="Google" id="ProtNLM"/>
    </source>
</evidence>
<proteinExistence type="predicted"/>